<proteinExistence type="predicted"/>
<protein>
    <submittedName>
        <fullName evidence="1">Uncharacterized protein</fullName>
    </submittedName>
</protein>
<evidence type="ECO:0000313" key="2">
    <source>
        <dbReference type="Proteomes" id="UP001362999"/>
    </source>
</evidence>
<dbReference type="Proteomes" id="UP001362999">
    <property type="component" value="Unassembled WGS sequence"/>
</dbReference>
<name>A0AAV9Z6X1_9AGAR</name>
<accession>A0AAV9Z6X1</accession>
<sequence>MAGDPTVNLNMDIITVYFAFNTFNSRHWNASVTGPRHSVWNPDTRRSVREARAAFRALVCRSAIKRCVCLGTKNARNESSEIIIDKLPFWARVGGPMKAGEETGGRAHRSHAMVVGWAHGFVRRRLGAPMMLCENWARPRAEEIMGGPHRVIEFNHGGSHGKWVAGVGGPMEQIELWAAPQDSWARPILKVGAPMGDGYGEWAAP</sequence>
<reference evidence="1 2" key="1">
    <citation type="journal article" date="2024" name="J Genomics">
        <title>Draft genome sequencing and assembly of Favolaschia claudopus CIRM-BRFM 2984 isolated from oak limbs.</title>
        <authorList>
            <person name="Navarro D."/>
            <person name="Drula E."/>
            <person name="Chaduli D."/>
            <person name="Cazenave R."/>
            <person name="Ahrendt S."/>
            <person name="Wang J."/>
            <person name="Lipzen A."/>
            <person name="Daum C."/>
            <person name="Barry K."/>
            <person name="Grigoriev I.V."/>
            <person name="Favel A."/>
            <person name="Rosso M.N."/>
            <person name="Martin F."/>
        </authorList>
    </citation>
    <scope>NUCLEOTIDE SEQUENCE [LARGE SCALE GENOMIC DNA]</scope>
    <source>
        <strain evidence="1 2">CIRM-BRFM 2984</strain>
    </source>
</reference>
<gene>
    <name evidence="1" type="ORF">R3P38DRAFT_2812299</name>
</gene>
<comment type="caution">
    <text evidence="1">The sequence shown here is derived from an EMBL/GenBank/DDBJ whole genome shotgun (WGS) entry which is preliminary data.</text>
</comment>
<organism evidence="1 2">
    <name type="scientific">Favolaschia claudopus</name>
    <dbReference type="NCBI Taxonomy" id="2862362"/>
    <lineage>
        <taxon>Eukaryota</taxon>
        <taxon>Fungi</taxon>
        <taxon>Dikarya</taxon>
        <taxon>Basidiomycota</taxon>
        <taxon>Agaricomycotina</taxon>
        <taxon>Agaricomycetes</taxon>
        <taxon>Agaricomycetidae</taxon>
        <taxon>Agaricales</taxon>
        <taxon>Marasmiineae</taxon>
        <taxon>Mycenaceae</taxon>
        <taxon>Favolaschia</taxon>
    </lineage>
</organism>
<evidence type="ECO:0000313" key="1">
    <source>
        <dbReference type="EMBL" id="KAK6974111.1"/>
    </source>
</evidence>
<dbReference type="AlphaFoldDB" id="A0AAV9Z6X1"/>
<dbReference type="EMBL" id="JAWWNJ010000188">
    <property type="protein sequence ID" value="KAK6974111.1"/>
    <property type="molecule type" value="Genomic_DNA"/>
</dbReference>
<keyword evidence="2" id="KW-1185">Reference proteome</keyword>